<organism evidence="1 2">
    <name type="scientific">Theobroma cacao</name>
    <name type="common">Cacao</name>
    <name type="synonym">Cocoa</name>
    <dbReference type="NCBI Taxonomy" id="3641"/>
    <lineage>
        <taxon>Eukaryota</taxon>
        <taxon>Viridiplantae</taxon>
        <taxon>Streptophyta</taxon>
        <taxon>Embryophyta</taxon>
        <taxon>Tracheophyta</taxon>
        <taxon>Spermatophyta</taxon>
        <taxon>Magnoliopsida</taxon>
        <taxon>eudicotyledons</taxon>
        <taxon>Gunneridae</taxon>
        <taxon>Pentapetalae</taxon>
        <taxon>rosids</taxon>
        <taxon>malvids</taxon>
        <taxon>Malvales</taxon>
        <taxon>Malvaceae</taxon>
        <taxon>Byttnerioideae</taxon>
        <taxon>Theobroma</taxon>
    </lineage>
</organism>
<dbReference type="Proteomes" id="UP000026915">
    <property type="component" value="Chromosome 8"/>
</dbReference>
<evidence type="ECO:0000313" key="1">
    <source>
        <dbReference type="EMBL" id="EOY15886.1"/>
    </source>
</evidence>
<sequence length="72" mass="7907">MQLSHVQTSGWGLGLPRGVHSTCFRATIAGLQQCPIQGPQPPWYPNSQVVFLGSIPELLVPLRNVQRVFLSP</sequence>
<name>A0A061FFP1_THECC</name>
<protein>
    <submittedName>
        <fullName evidence="1">Uncharacterized protein</fullName>
    </submittedName>
</protein>
<dbReference type="InParanoid" id="A0A061FFP1"/>
<dbReference type="AlphaFoldDB" id="A0A061FFP1"/>
<dbReference type="HOGENOM" id="CLU_2727346_0_0_1"/>
<proteinExistence type="predicted"/>
<evidence type="ECO:0000313" key="2">
    <source>
        <dbReference type="Proteomes" id="UP000026915"/>
    </source>
</evidence>
<accession>A0A061FFP1</accession>
<keyword evidence="2" id="KW-1185">Reference proteome</keyword>
<gene>
    <name evidence="1" type="ORF">TCM_034817</name>
</gene>
<reference evidence="1 2" key="1">
    <citation type="journal article" date="2013" name="Genome Biol.">
        <title>The genome sequence of the most widely cultivated cacao type and its use to identify candidate genes regulating pod color.</title>
        <authorList>
            <person name="Motamayor J.C."/>
            <person name="Mockaitis K."/>
            <person name="Schmutz J."/>
            <person name="Haiminen N."/>
            <person name="Iii D.L."/>
            <person name="Cornejo O."/>
            <person name="Findley S.D."/>
            <person name="Zheng P."/>
            <person name="Utro F."/>
            <person name="Royaert S."/>
            <person name="Saski C."/>
            <person name="Jenkins J."/>
            <person name="Podicheti R."/>
            <person name="Zhao M."/>
            <person name="Scheffler B.E."/>
            <person name="Stack J.C."/>
            <person name="Feltus F.A."/>
            <person name="Mustiga G.M."/>
            <person name="Amores F."/>
            <person name="Phillips W."/>
            <person name="Marelli J.P."/>
            <person name="May G.D."/>
            <person name="Shapiro H."/>
            <person name="Ma J."/>
            <person name="Bustamante C.D."/>
            <person name="Schnell R.J."/>
            <person name="Main D."/>
            <person name="Gilbert D."/>
            <person name="Parida L."/>
            <person name="Kuhn D.N."/>
        </authorList>
    </citation>
    <scope>NUCLEOTIDE SEQUENCE [LARGE SCALE GENOMIC DNA]</scope>
    <source>
        <strain evidence="2">cv. Matina 1-6</strain>
    </source>
</reference>
<dbReference type="Gramene" id="EOY15886">
    <property type="protein sequence ID" value="EOY15886"/>
    <property type="gene ID" value="TCM_034817"/>
</dbReference>
<dbReference type="EMBL" id="CM001886">
    <property type="protein sequence ID" value="EOY15886.1"/>
    <property type="molecule type" value="Genomic_DNA"/>
</dbReference>